<comment type="caution">
    <text evidence="1">The sequence shown here is derived from an EMBL/GenBank/DDBJ whole genome shotgun (WGS) entry which is preliminary data.</text>
</comment>
<accession>A0ACB8ZUX9</accession>
<gene>
    <name evidence="1" type="ORF">L2E82_45957</name>
</gene>
<dbReference type="EMBL" id="CM042016">
    <property type="protein sequence ID" value="KAI3701303.1"/>
    <property type="molecule type" value="Genomic_DNA"/>
</dbReference>
<proteinExistence type="predicted"/>
<sequence>MAAAPVIHSIKVGIALVLVSLLYLLDPLFEQVGENAILCLYLFLFDDLGDLGVLGVDLGVLGVFLGVLGVFGVCSWCFGECLEVGNKMVEVGEDLVRDGLRGSRIGEWIGPGWLGGSQRGAACECKRVGAGRFRIWSGGNGSGLDRSGLPDLGWAGTVGLVRFLLFLI</sequence>
<name>A0ACB8ZUX9_CICIN</name>
<organism evidence="1 2">
    <name type="scientific">Cichorium intybus</name>
    <name type="common">Chicory</name>
    <dbReference type="NCBI Taxonomy" id="13427"/>
    <lineage>
        <taxon>Eukaryota</taxon>
        <taxon>Viridiplantae</taxon>
        <taxon>Streptophyta</taxon>
        <taxon>Embryophyta</taxon>
        <taxon>Tracheophyta</taxon>
        <taxon>Spermatophyta</taxon>
        <taxon>Magnoliopsida</taxon>
        <taxon>eudicotyledons</taxon>
        <taxon>Gunneridae</taxon>
        <taxon>Pentapetalae</taxon>
        <taxon>asterids</taxon>
        <taxon>campanulids</taxon>
        <taxon>Asterales</taxon>
        <taxon>Asteraceae</taxon>
        <taxon>Cichorioideae</taxon>
        <taxon>Cichorieae</taxon>
        <taxon>Cichoriinae</taxon>
        <taxon>Cichorium</taxon>
    </lineage>
</organism>
<evidence type="ECO:0000313" key="2">
    <source>
        <dbReference type="Proteomes" id="UP001055811"/>
    </source>
</evidence>
<reference evidence="1 2" key="2">
    <citation type="journal article" date="2022" name="Mol. Ecol. Resour.">
        <title>The genomes of chicory, endive, great burdock and yacon provide insights into Asteraceae paleo-polyploidization history and plant inulin production.</title>
        <authorList>
            <person name="Fan W."/>
            <person name="Wang S."/>
            <person name="Wang H."/>
            <person name="Wang A."/>
            <person name="Jiang F."/>
            <person name="Liu H."/>
            <person name="Zhao H."/>
            <person name="Xu D."/>
            <person name="Zhang Y."/>
        </authorList>
    </citation>
    <scope>NUCLEOTIDE SEQUENCE [LARGE SCALE GENOMIC DNA]</scope>
    <source>
        <strain evidence="2">cv. Punajuju</strain>
        <tissue evidence="1">Leaves</tissue>
    </source>
</reference>
<keyword evidence="2" id="KW-1185">Reference proteome</keyword>
<reference evidence="2" key="1">
    <citation type="journal article" date="2022" name="Mol. Ecol. Resour.">
        <title>The genomes of chicory, endive, great burdock and yacon provide insights into Asteraceae palaeo-polyploidization history and plant inulin production.</title>
        <authorList>
            <person name="Fan W."/>
            <person name="Wang S."/>
            <person name="Wang H."/>
            <person name="Wang A."/>
            <person name="Jiang F."/>
            <person name="Liu H."/>
            <person name="Zhao H."/>
            <person name="Xu D."/>
            <person name="Zhang Y."/>
        </authorList>
    </citation>
    <scope>NUCLEOTIDE SEQUENCE [LARGE SCALE GENOMIC DNA]</scope>
    <source>
        <strain evidence="2">cv. Punajuju</strain>
    </source>
</reference>
<evidence type="ECO:0000313" key="1">
    <source>
        <dbReference type="EMBL" id="KAI3701303.1"/>
    </source>
</evidence>
<protein>
    <submittedName>
        <fullName evidence="1">Uncharacterized protein</fullName>
    </submittedName>
</protein>
<dbReference type="Proteomes" id="UP001055811">
    <property type="component" value="Linkage Group LG08"/>
</dbReference>